<keyword evidence="6 13" id="KW-0418">Kinase</keyword>
<dbReference type="RefSeq" id="WP_012109215.1">
    <property type="nucleotide sequence ID" value="NC_009714.1"/>
</dbReference>
<dbReference type="SUPFAM" id="SSF47384">
    <property type="entry name" value="Homodimeric domain of signal transducing histidine kinase"/>
    <property type="match status" value="1"/>
</dbReference>
<keyword evidence="3" id="KW-0597">Phosphoprotein</keyword>
<evidence type="ECO:0000256" key="6">
    <source>
        <dbReference type="ARBA" id="ARBA00022777"/>
    </source>
</evidence>
<dbReference type="PROSITE" id="PS50109">
    <property type="entry name" value="HIS_KIN"/>
    <property type="match status" value="1"/>
</dbReference>
<dbReference type="PRINTS" id="PR00344">
    <property type="entry name" value="BCTRLSENSOR"/>
</dbReference>
<dbReference type="OrthoDB" id="9805967at2"/>
<protein>
    <recommendedName>
        <fullName evidence="2">histidine kinase</fullName>
        <ecNumber evidence="2">2.7.13.3</ecNumber>
    </recommendedName>
</protein>
<dbReference type="Proteomes" id="UP000002407">
    <property type="component" value="Chromosome"/>
</dbReference>
<dbReference type="PROSITE" id="PS50112">
    <property type="entry name" value="PAS"/>
    <property type="match status" value="1"/>
</dbReference>
<keyword evidence="7" id="KW-0067">ATP-binding</keyword>
<keyword evidence="9" id="KW-0175">Coiled coil</keyword>
<evidence type="ECO:0000256" key="7">
    <source>
        <dbReference type="ARBA" id="ARBA00022840"/>
    </source>
</evidence>
<name>A7I321_CAMHC</name>
<dbReference type="SMART" id="SM00091">
    <property type="entry name" value="PAS"/>
    <property type="match status" value="1"/>
</dbReference>
<dbReference type="SUPFAM" id="SSF55874">
    <property type="entry name" value="ATPase domain of HSP90 chaperone/DNA topoisomerase II/histidine kinase"/>
    <property type="match status" value="1"/>
</dbReference>
<dbReference type="KEGG" id="cha:CHAB381_1363"/>
<comment type="catalytic activity">
    <reaction evidence="1">
        <text>ATP + protein L-histidine = ADP + protein N-phospho-L-histidine.</text>
        <dbReference type="EC" id="2.7.13.3"/>
    </reaction>
</comment>
<feature type="domain" description="Histidine kinase" evidence="10">
    <location>
        <begin position="191"/>
        <end position="402"/>
    </location>
</feature>
<dbReference type="PROSITE" id="PS50113">
    <property type="entry name" value="PAC"/>
    <property type="match status" value="1"/>
</dbReference>
<dbReference type="InterPro" id="IPR000700">
    <property type="entry name" value="PAS-assoc_C"/>
</dbReference>
<feature type="domain" description="PAS" evidence="11">
    <location>
        <begin position="22"/>
        <end position="73"/>
    </location>
</feature>
<dbReference type="InterPro" id="IPR001610">
    <property type="entry name" value="PAC"/>
</dbReference>
<dbReference type="InterPro" id="IPR036097">
    <property type="entry name" value="HisK_dim/P_sf"/>
</dbReference>
<feature type="domain" description="PAC" evidence="12">
    <location>
        <begin position="73"/>
        <end position="128"/>
    </location>
</feature>
<evidence type="ECO:0000256" key="8">
    <source>
        <dbReference type="ARBA" id="ARBA00023012"/>
    </source>
</evidence>
<dbReference type="HOGENOM" id="CLU_000445_133_3_7"/>
<dbReference type="InterPro" id="IPR035965">
    <property type="entry name" value="PAS-like_dom_sf"/>
</dbReference>
<dbReference type="SMART" id="SM00387">
    <property type="entry name" value="HATPase_c"/>
    <property type="match status" value="1"/>
</dbReference>
<keyword evidence="5" id="KW-0547">Nucleotide-binding</keyword>
<keyword evidence="4" id="KW-0808">Transferase</keyword>
<evidence type="ECO:0000256" key="4">
    <source>
        <dbReference type="ARBA" id="ARBA00022679"/>
    </source>
</evidence>
<dbReference type="PANTHER" id="PTHR43065">
    <property type="entry name" value="SENSOR HISTIDINE KINASE"/>
    <property type="match status" value="1"/>
</dbReference>
<dbReference type="InterPro" id="IPR003661">
    <property type="entry name" value="HisK_dim/P_dom"/>
</dbReference>
<dbReference type="GO" id="GO:0005524">
    <property type="term" value="F:ATP binding"/>
    <property type="evidence" value="ECO:0007669"/>
    <property type="project" value="UniProtKB-KW"/>
</dbReference>
<evidence type="ECO:0000256" key="5">
    <source>
        <dbReference type="ARBA" id="ARBA00022741"/>
    </source>
</evidence>
<evidence type="ECO:0000259" key="11">
    <source>
        <dbReference type="PROSITE" id="PS50112"/>
    </source>
</evidence>
<reference evidence="14" key="1">
    <citation type="submission" date="2007-07" db="EMBL/GenBank/DDBJ databases">
        <title>Complete genome sequence of Campylobacter hominis ATCC BAA-381, a commensal isolated from the human gastrointestinal tract.</title>
        <authorList>
            <person name="Fouts D.E."/>
            <person name="Mongodin E.F."/>
            <person name="Puiu D."/>
            <person name="Sebastian Y."/>
            <person name="Miller W.G."/>
            <person name="Mandrell R.E."/>
            <person name="Nelson K.E."/>
        </authorList>
    </citation>
    <scope>NUCLEOTIDE SEQUENCE [LARGE SCALE GENOMIC DNA]</scope>
    <source>
        <strain evidence="14">ATCC BAA-381 / DSM 21671 / CCUG 45161 / LMG 19568 / NCTC 13146 / CH001A</strain>
    </source>
</reference>
<evidence type="ECO:0000256" key="1">
    <source>
        <dbReference type="ARBA" id="ARBA00000085"/>
    </source>
</evidence>
<dbReference type="InterPro" id="IPR036890">
    <property type="entry name" value="HATPase_C_sf"/>
</dbReference>
<evidence type="ECO:0000259" key="10">
    <source>
        <dbReference type="PROSITE" id="PS50109"/>
    </source>
</evidence>
<keyword evidence="8" id="KW-0902">Two-component regulatory system</keyword>
<evidence type="ECO:0000313" key="14">
    <source>
        <dbReference type="Proteomes" id="UP000002407"/>
    </source>
</evidence>
<evidence type="ECO:0000256" key="9">
    <source>
        <dbReference type="SAM" id="Coils"/>
    </source>
</evidence>
<dbReference type="PANTHER" id="PTHR43065:SF10">
    <property type="entry name" value="PEROXIDE STRESS-ACTIVATED HISTIDINE KINASE MAK3"/>
    <property type="match status" value="1"/>
</dbReference>
<dbReference type="InterPro" id="IPR000014">
    <property type="entry name" value="PAS"/>
</dbReference>
<dbReference type="Pfam" id="PF02518">
    <property type="entry name" value="HATPase_c"/>
    <property type="match status" value="1"/>
</dbReference>
<dbReference type="Gene3D" id="3.30.450.20">
    <property type="entry name" value="PAS domain"/>
    <property type="match status" value="1"/>
</dbReference>
<accession>A7I321</accession>
<dbReference type="AlphaFoldDB" id="A7I321"/>
<sequence>MIDKLKQYQNAIDESNIVSKTDINGVITFANDEFCKISGYSREELIGSSHNIVRHPDVSKSVFKKLWDTILAKKVYKGIIKNRAKDGSAFYLKATIIPILYPNGDIEEFVAIRQDVSEIVKLNEKLLKAQNELESINQNLQKVVDEKTSELKNLNENLKIKVREEIAKNEEKNRLMLRQSRFASMGELVANIAHQWRQPLNELSINLFNLKRNISDEEKFLKIYNDSKFLIQTMSKTIDDFKHFFSADEPSEEFFIYDAMSDTLRMINATFEKKNIKIKLNFPKSDIKILGHRGELSHVFLNILTNAKDAFEGINSSKKIITVNASKDRRHAYIEIENNGSFIEDNVMDKIFEPYFTTKHKLSGTGIGLYMSKLIVKNMGGQIHAKNTENGVKFMINLPLRNNK</sequence>
<dbReference type="GO" id="GO:0000155">
    <property type="term" value="F:phosphorelay sensor kinase activity"/>
    <property type="evidence" value="ECO:0007669"/>
    <property type="project" value="InterPro"/>
</dbReference>
<dbReference type="NCBIfam" id="TIGR00229">
    <property type="entry name" value="sensory_box"/>
    <property type="match status" value="1"/>
</dbReference>
<dbReference type="STRING" id="360107.CHAB381_1363"/>
<dbReference type="InterPro" id="IPR013655">
    <property type="entry name" value="PAS_fold_3"/>
</dbReference>
<dbReference type="EC" id="2.7.13.3" evidence="2"/>
<evidence type="ECO:0000256" key="2">
    <source>
        <dbReference type="ARBA" id="ARBA00012438"/>
    </source>
</evidence>
<dbReference type="CDD" id="cd00082">
    <property type="entry name" value="HisKA"/>
    <property type="match status" value="1"/>
</dbReference>
<dbReference type="Gene3D" id="1.10.287.130">
    <property type="match status" value="1"/>
</dbReference>
<dbReference type="Pfam" id="PF08447">
    <property type="entry name" value="PAS_3"/>
    <property type="match status" value="1"/>
</dbReference>
<dbReference type="Gene3D" id="3.30.565.10">
    <property type="entry name" value="Histidine kinase-like ATPase, C-terminal domain"/>
    <property type="match status" value="1"/>
</dbReference>
<dbReference type="SUPFAM" id="SSF55785">
    <property type="entry name" value="PYP-like sensor domain (PAS domain)"/>
    <property type="match status" value="1"/>
</dbReference>
<dbReference type="SMART" id="SM00086">
    <property type="entry name" value="PAC"/>
    <property type="match status" value="1"/>
</dbReference>
<dbReference type="InterPro" id="IPR003594">
    <property type="entry name" value="HATPase_dom"/>
</dbReference>
<evidence type="ECO:0000313" key="13">
    <source>
        <dbReference type="EMBL" id="ABS50939.1"/>
    </source>
</evidence>
<gene>
    <name evidence="13" type="ordered locus">CHAB381_1363</name>
</gene>
<dbReference type="CDD" id="cd00130">
    <property type="entry name" value="PAS"/>
    <property type="match status" value="1"/>
</dbReference>
<proteinExistence type="predicted"/>
<dbReference type="EMBL" id="CP000776">
    <property type="protein sequence ID" value="ABS50939.1"/>
    <property type="molecule type" value="Genomic_DNA"/>
</dbReference>
<evidence type="ECO:0000259" key="12">
    <source>
        <dbReference type="PROSITE" id="PS50113"/>
    </source>
</evidence>
<dbReference type="InterPro" id="IPR004358">
    <property type="entry name" value="Sig_transdc_His_kin-like_C"/>
</dbReference>
<evidence type="ECO:0000256" key="3">
    <source>
        <dbReference type="ARBA" id="ARBA00022553"/>
    </source>
</evidence>
<organism evidence="13 14">
    <name type="scientific">Campylobacter hominis (strain ATCC BAA-381 / DSM 21671 / CCUG 45161 / LMG 19568 / NCTC 13146 / CH001A)</name>
    <dbReference type="NCBI Taxonomy" id="360107"/>
    <lineage>
        <taxon>Bacteria</taxon>
        <taxon>Pseudomonadati</taxon>
        <taxon>Campylobacterota</taxon>
        <taxon>Epsilonproteobacteria</taxon>
        <taxon>Campylobacterales</taxon>
        <taxon>Campylobacteraceae</taxon>
        <taxon>Campylobacter</taxon>
    </lineage>
</organism>
<dbReference type="InterPro" id="IPR005467">
    <property type="entry name" value="His_kinase_dom"/>
</dbReference>
<dbReference type="eggNOG" id="COG4191">
    <property type="taxonomic scope" value="Bacteria"/>
</dbReference>
<feature type="coiled-coil region" evidence="9">
    <location>
        <begin position="112"/>
        <end position="175"/>
    </location>
</feature>
<keyword evidence="14" id="KW-1185">Reference proteome</keyword>